<evidence type="ECO:0000256" key="13">
    <source>
        <dbReference type="ARBA" id="ARBA00082232"/>
    </source>
</evidence>
<dbReference type="Gene3D" id="1.50.40.10">
    <property type="entry name" value="Mitochondrial carrier domain"/>
    <property type="match status" value="1"/>
</dbReference>
<keyword evidence="5" id="KW-0677">Repeat</keyword>
<comment type="subcellular location">
    <subcellularLocation>
        <location evidence="1">Mitochondrion inner membrane</location>
        <topology evidence="1">Multi-pass membrane protein</topology>
    </subcellularLocation>
</comment>
<dbReference type="PRINTS" id="PR00926">
    <property type="entry name" value="MITOCARRIER"/>
</dbReference>
<keyword evidence="3" id="KW-0813">Transport</keyword>
<dbReference type="Gene3D" id="1.10.238.10">
    <property type="entry name" value="EF-hand"/>
    <property type="match status" value="1"/>
</dbReference>
<dbReference type="Proteomes" id="UP000245591">
    <property type="component" value="Unassembled WGS sequence"/>
</dbReference>
<dbReference type="PANTHER" id="PTHR45678">
    <property type="entry name" value="MITOCHONDRIAL 2-OXODICARBOXYLATE CARRIER 1-RELATED"/>
    <property type="match status" value="1"/>
</dbReference>
<dbReference type="FunFam" id="1.50.40.10:FF:000004">
    <property type="entry name" value="Calcium-binding mitochondrial carrier protein Aralar1"/>
    <property type="match status" value="1"/>
</dbReference>
<dbReference type="GO" id="GO:0015183">
    <property type="term" value="F:L-aspartate transmembrane transporter activity"/>
    <property type="evidence" value="ECO:0007669"/>
    <property type="project" value="TreeGrafter"/>
</dbReference>
<evidence type="ECO:0000256" key="2">
    <source>
        <dbReference type="ARBA" id="ARBA00006375"/>
    </source>
</evidence>
<evidence type="ECO:0000256" key="4">
    <source>
        <dbReference type="ARBA" id="ARBA00022692"/>
    </source>
</evidence>
<evidence type="ECO:0000256" key="14">
    <source>
        <dbReference type="PROSITE-ProRule" id="PRU00282"/>
    </source>
</evidence>
<sequence>MTPEFVSHFKQVFQAHSSIKDDLDYPTVSFNQFASTFGISDENDRISLVLPVLFDIADTHSKGNLSETEFLDFQKLLSSSISPTELACYYFDKERTGYISLPQFKDKALDYFGIFQSMLQEPSSYPESISNITDHWKRYYKTKNNLTYNEFSQLLSDFQREAVNYYFSKYDTDKIGSIKLDDLQTILNNLSPIEIPSNITSRLRLAGVSDLVSYPEYSALLKLLERLGAISTISKAIIKNRPENALISKIEFSKIAQETGYNAFFTPLELEFIFSLAVNDPNTPAEDPATKKANTLWDESNHTIIPVNSLRFFANASERGLFSTISTPVAQKQPQAEISFLNQSIIQVYNFAAGAVAGGIGATAVYPIDLVKTRMQNQRTNVVGQILYRNGWDCFKKVIANEGARGLYRGLGPQLVGVAPEKAIKLTVNDLIRGKLKNKETGEISRISEIIAGGTAGGCQVVFTNPLEIVKIQLQVQGEIAKASAVTVARMGSTEPLARVGAVTIVRELGLFGLYKGAVACLMRDIPFSAIYFPAYAALKRDLFHEGEREIKNYELLLAGAIAGIPAAYITTPADVIKTRLQVKSRPGQIPYKGIIDAAKRIYAEEGLSAFMKGGVQRILRSSPQFGVTLLCYELFHKYLPLPDKVLGKDTSKEKVELKSSESIGLLKAEKTLRLLQKLDYKFGAPYQKF</sequence>
<protein>
    <recommendedName>
        <fullName evidence="12">Mitochondrial aspartate-glutamate transporter AGC1</fullName>
    </recommendedName>
    <alternativeName>
        <fullName evidence="13">Aspartate-glutamate carrier 1</fullName>
    </alternativeName>
</protein>
<dbReference type="SUPFAM" id="SSF103506">
    <property type="entry name" value="Mitochondrial carrier"/>
    <property type="match status" value="1"/>
</dbReference>
<feature type="repeat" description="Solcar" evidence="14">
    <location>
        <begin position="345"/>
        <end position="435"/>
    </location>
</feature>
<comment type="similarity">
    <text evidence="2">Belongs to the mitochondrial carrier (TC 2.A.29) family.</text>
</comment>
<dbReference type="EMBL" id="MBFU01000368">
    <property type="protein sequence ID" value="PVZ99974.1"/>
    <property type="molecule type" value="Genomic_DNA"/>
</dbReference>
<evidence type="ECO:0000256" key="5">
    <source>
        <dbReference type="ARBA" id="ARBA00022737"/>
    </source>
</evidence>
<evidence type="ECO:0000256" key="9">
    <source>
        <dbReference type="ARBA" id="ARBA00023128"/>
    </source>
</evidence>
<keyword evidence="4 14" id="KW-0812">Transmembrane</keyword>
<keyword evidence="8" id="KW-1133">Transmembrane helix</keyword>
<keyword evidence="10 14" id="KW-0472">Membrane</keyword>
<evidence type="ECO:0000256" key="6">
    <source>
        <dbReference type="ARBA" id="ARBA00022792"/>
    </source>
</evidence>
<evidence type="ECO:0000256" key="3">
    <source>
        <dbReference type="ARBA" id="ARBA00022448"/>
    </source>
</evidence>
<evidence type="ECO:0000313" key="16">
    <source>
        <dbReference type="Proteomes" id="UP000245591"/>
    </source>
</evidence>
<keyword evidence="16" id="KW-1185">Reference proteome</keyword>
<evidence type="ECO:0000256" key="12">
    <source>
        <dbReference type="ARBA" id="ARBA00073787"/>
    </source>
</evidence>
<comment type="caution">
    <text evidence="15">The sequence shown here is derived from an EMBL/GenBank/DDBJ whole genome shotgun (WGS) entry which is preliminary data.</text>
</comment>
<reference evidence="15 16" key="1">
    <citation type="journal article" date="2018" name="MBio">
        <title>Comparative Genomics Reveals the Core Gene Toolbox for the Fungus-Insect Symbiosis.</title>
        <authorList>
            <person name="Wang Y."/>
            <person name="Stata M."/>
            <person name="Wang W."/>
            <person name="Stajich J.E."/>
            <person name="White M.M."/>
            <person name="Moncalvo J.M."/>
        </authorList>
    </citation>
    <scope>NUCLEOTIDE SEQUENCE [LARGE SCALE GENOMIC DNA]</scope>
    <source>
        <strain evidence="15 16">AUS-126-30</strain>
    </source>
</reference>
<dbReference type="GO" id="GO:0005313">
    <property type="term" value="F:L-glutamate transmembrane transporter activity"/>
    <property type="evidence" value="ECO:0007669"/>
    <property type="project" value="TreeGrafter"/>
</dbReference>
<dbReference type="InterPro" id="IPR018108">
    <property type="entry name" value="MCP_transmembrane"/>
</dbReference>
<feature type="repeat" description="Solcar" evidence="14">
    <location>
        <begin position="551"/>
        <end position="639"/>
    </location>
</feature>
<feature type="repeat" description="Solcar" evidence="14">
    <location>
        <begin position="444"/>
        <end position="542"/>
    </location>
</feature>
<evidence type="ECO:0000256" key="1">
    <source>
        <dbReference type="ARBA" id="ARBA00004448"/>
    </source>
</evidence>
<dbReference type="Pfam" id="PF00153">
    <property type="entry name" value="Mito_carr"/>
    <property type="match status" value="3"/>
</dbReference>
<evidence type="ECO:0000256" key="11">
    <source>
        <dbReference type="ARBA" id="ARBA00059916"/>
    </source>
</evidence>
<dbReference type="InterPro" id="IPR051028">
    <property type="entry name" value="Mito_Solute_Carrier"/>
</dbReference>
<keyword evidence="7" id="KW-0106">Calcium</keyword>
<comment type="function">
    <text evidence="11">Calcium-dependent mitochondrial aspartate and glutamate carrier. Transport of glutamate in mitochondria is required for mitochondrial transamination reactions and ornithine synthesis. Plays also a role in malate-aspartate NADH shuttle, which is critical for growth on acetate and fatty acids.</text>
</comment>
<keyword evidence="6" id="KW-0999">Mitochondrion inner membrane</keyword>
<dbReference type="SUPFAM" id="SSF47473">
    <property type="entry name" value="EF-hand"/>
    <property type="match status" value="2"/>
</dbReference>
<dbReference type="PROSITE" id="PS50920">
    <property type="entry name" value="SOLCAR"/>
    <property type="match status" value="3"/>
</dbReference>
<name>A0A2U1J4J3_SMIAN</name>
<proteinExistence type="inferred from homology"/>
<organism evidence="15 16">
    <name type="scientific">Smittium angustum</name>
    <dbReference type="NCBI Taxonomy" id="133377"/>
    <lineage>
        <taxon>Eukaryota</taxon>
        <taxon>Fungi</taxon>
        <taxon>Fungi incertae sedis</taxon>
        <taxon>Zoopagomycota</taxon>
        <taxon>Kickxellomycotina</taxon>
        <taxon>Harpellomycetes</taxon>
        <taxon>Harpellales</taxon>
        <taxon>Legeriomycetaceae</taxon>
        <taxon>Smittium</taxon>
    </lineage>
</organism>
<dbReference type="GO" id="GO:0005743">
    <property type="term" value="C:mitochondrial inner membrane"/>
    <property type="evidence" value="ECO:0007669"/>
    <property type="project" value="UniProtKB-SubCell"/>
</dbReference>
<dbReference type="GO" id="GO:0043490">
    <property type="term" value="P:malate-aspartate shuttle"/>
    <property type="evidence" value="ECO:0007669"/>
    <property type="project" value="TreeGrafter"/>
</dbReference>
<dbReference type="PANTHER" id="PTHR45678:SF9">
    <property type="entry name" value="CALCIUM-BINDING MITOCHONDRIAL CARRIER PROTEIN ARALAR1"/>
    <property type="match status" value="1"/>
</dbReference>
<keyword evidence="9" id="KW-0496">Mitochondrion</keyword>
<dbReference type="InterPro" id="IPR011992">
    <property type="entry name" value="EF-hand-dom_pair"/>
</dbReference>
<evidence type="ECO:0000313" key="15">
    <source>
        <dbReference type="EMBL" id="PVZ99974.1"/>
    </source>
</evidence>
<dbReference type="AlphaFoldDB" id="A0A2U1J4J3"/>
<evidence type="ECO:0000256" key="7">
    <source>
        <dbReference type="ARBA" id="ARBA00022837"/>
    </source>
</evidence>
<accession>A0A2U1J4J3</accession>
<dbReference type="InterPro" id="IPR002067">
    <property type="entry name" value="MCP"/>
</dbReference>
<gene>
    <name evidence="15" type="ORF">BB558_003997</name>
</gene>
<evidence type="ECO:0000256" key="8">
    <source>
        <dbReference type="ARBA" id="ARBA00022989"/>
    </source>
</evidence>
<evidence type="ECO:0000256" key="10">
    <source>
        <dbReference type="ARBA" id="ARBA00023136"/>
    </source>
</evidence>
<dbReference type="InterPro" id="IPR023395">
    <property type="entry name" value="MCP_dom_sf"/>
</dbReference>